<dbReference type="Gene3D" id="3.30.530.20">
    <property type="match status" value="1"/>
</dbReference>
<gene>
    <name evidence="6" type="ORF">JRQ81_006661</name>
</gene>
<dbReference type="GO" id="GO:0070508">
    <property type="term" value="P:cholesterol import"/>
    <property type="evidence" value="ECO:0007669"/>
    <property type="project" value="TreeGrafter"/>
</dbReference>
<sequence length="199" mass="21868">MMAEGAGWGLGIPVATTGPGLARLRSRWRRKSPKRTATRWDEPVNHVYKAEGIIPAKLEDVYKCIVPEDGGLREQWDENVKELEVVDRIGDNVLIVRTATPSVFMKIISPRDFLDVVLIQRMEDGTIAVTATNTKHPLCPPQPNFVRALNYPCGCVCVPVPRPKVDVGYSVSASVAAQSVTSRSTRGTRMGCVLPKCNL</sequence>
<organism evidence="6 7">
    <name type="scientific">Phrynocephalus forsythii</name>
    <dbReference type="NCBI Taxonomy" id="171643"/>
    <lineage>
        <taxon>Eukaryota</taxon>
        <taxon>Metazoa</taxon>
        <taxon>Chordata</taxon>
        <taxon>Craniata</taxon>
        <taxon>Vertebrata</taxon>
        <taxon>Euteleostomi</taxon>
        <taxon>Lepidosauria</taxon>
        <taxon>Squamata</taxon>
        <taxon>Bifurcata</taxon>
        <taxon>Unidentata</taxon>
        <taxon>Episquamata</taxon>
        <taxon>Toxicofera</taxon>
        <taxon>Iguania</taxon>
        <taxon>Acrodonta</taxon>
        <taxon>Agamidae</taxon>
        <taxon>Agaminae</taxon>
        <taxon>Phrynocephalus</taxon>
    </lineage>
</organism>
<dbReference type="InterPro" id="IPR023393">
    <property type="entry name" value="START-like_dom_sf"/>
</dbReference>
<dbReference type="OrthoDB" id="196858at2759"/>
<comment type="caution">
    <text evidence="6">The sequence shown here is derived from an EMBL/GenBank/DDBJ whole genome shotgun (WGS) entry which is preliminary data.</text>
</comment>
<name>A0A9Q0XDE6_9SAUR</name>
<evidence type="ECO:0000256" key="4">
    <source>
        <dbReference type="ARBA" id="ARBA00024750"/>
    </source>
</evidence>
<dbReference type="Proteomes" id="UP001142489">
    <property type="component" value="Unassembled WGS sequence"/>
</dbReference>
<dbReference type="EMBL" id="JAPFRF010000014">
    <property type="protein sequence ID" value="KAJ7311063.1"/>
    <property type="molecule type" value="Genomic_DNA"/>
</dbReference>
<comment type="function">
    <text evidence="4">May be involved in the intracellular transport of sterols or other lipids. May bind cholesterol or other sterols.</text>
</comment>
<evidence type="ECO:0000256" key="2">
    <source>
        <dbReference type="ARBA" id="ARBA00023055"/>
    </source>
</evidence>
<dbReference type="PROSITE" id="PS50848">
    <property type="entry name" value="START"/>
    <property type="match status" value="1"/>
</dbReference>
<proteinExistence type="predicted"/>
<evidence type="ECO:0000259" key="5">
    <source>
        <dbReference type="PROSITE" id="PS50848"/>
    </source>
</evidence>
<dbReference type="Pfam" id="PF01852">
    <property type="entry name" value="START"/>
    <property type="match status" value="1"/>
</dbReference>
<keyword evidence="7" id="KW-1185">Reference proteome</keyword>
<dbReference type="GO" id="GO:0120020">
    <property type="term" value="F:cholesterol transfer activity"/>
    <property type="evidence" value="ECO:0007669"/>
    <property type="project" value="TreeGrafter"/>
</dbReference>
<keyword evidence="3" id="KW-0446">Lipid-binding</keyword>
<feature type="domain" description="START" evidence="5">
    <location>
        <begin position="28"/>
        <end position="199"/>
    </location>
</feature>
<dbReference type="PANTHER" id="PTHR46374:SF3">
    <property type="entry name" value="STAR-RELATED LIPID TRANSFER PROTEIN 5"/>
    <property type="match status" value="1"/>
</dbReference>
<dbReference type="SUPFAM" id="SSF55961">
    <property type="entry name" value="Bet v1-like"/>
    <property type="match status" value="1"/>
</dbReference>
<evidence type="ECO:0000256" key="3">
    <source>
        <dbReference type="ARBA" id="ARBA00023121"/>
    </source>
</evidence>
<evidence type="ECO:0000256" key="1">
    <source>
        <dbReference type="ARBA" id="ARBA00022448"/>
    </source>
</evidence>
<evidence type="ECO:0000313" key="7">
    <source>
        <dbReference type="Proteomes" id="UP001142489"/>
    </source>
</evidence>
<dbReference type="InterPro" id="IPR043556">
    <property type="entry name" value="StARD5/6"/>
</dbReference>
<reference evidence="6" key="1">
    <citation type="journal article" date="2023" name="DNA Res.">
        <title>Chromosome-level genome assembly of Phrynocephalus forsythii using third-generation DNA sequencing and Hi-C analysis.</title>
        <authorList>
            <person name="Qi Y."/>
            <person name="Zhao W."/>
            <person name="Zhao Y."/>
            <person name="Niu C."/>
            <person name="Cao S."/>
            <person name="Zhang Y."/>
        </authorList>
    </citation>
    <scope>NUCLEOTIDE SEQUENCE</scope>
    <source>
        <tissue evidence="6">Muscle</tissue>
    </source>
</reference>
<keyword evidence="1" id="KW-0813">Transport</keyword>
<dbReference type="InterPro" id="IPR002913">
    <property type="entry name" value="START_lipid-bd_dom"/>
</dbReference>
<protein>
    <recommendedName>
        <fullName evidence="5">START domain-containing protein</fullName>
    </recommendedName>
</protein>
<dbReference type="AlphaFoldDB" id="A0A9Q0XDE6"/>
<dbReference type="GO" id="GO:0015485">
    <property type="term" value="F:cholesterol binding"/>
    <property type="evidence" value="ECO:0007669"/>
    <property type="project" value="TreeGrafter"/>
</dbReference>
<dbReference type="PANTHER" id="PTHR46374">
    <property type="entry name" value="PROTEIN CBG07384"/>
    <property type="match status" value="1"/>
</dbReference>
<accession>A0A9Q0XDE6</accession>
<keyword evidence="2" id="KW-0445">Lipid transport</keyword>
<evidence type="ECO:0000313" key="6">
    <source>
        <dbReference type="EMBL" id="KAJ7311063.1"/>
    </source>
</evidence>